<accession>A0ABQ9ULJ4</accession>
<dbReference type="Proteomes" id="UP001266305">
    <property type="component" value="Unassembled WGS sequence"/>
</dbReference>
<evidence type="ECO:0000313" key="2">
    <source>
        <dbReference type="EMBL" id="KAK2097966.1"/>
    </source>
</evidence>
<sequence length="133" mass="14190">MSVLPHQPSAAARENAGGGFRGGPWKGGCLPLAVQEPDLPDSTGSLNRLFISDPLKPEGASDLEGSGPTGLEIELVRCGGGRWTPGRHRGPLGRCRRTFRSSLSSLPLFFDLERQSAEEARAASGLPWGQIWI</sequence>
<keyword evidence="3" id="KW-1185">Reference proteome</keyword>
<dbReference type="EMBL" id="JASSZA010000011">
    <property type="protein sequence ID" value="KAK2097966.1"/>
    <property type="molecule type" value="Genomic_DNA"/>
</dbReference>
<name>A0ABQ9ULJ4_SAGOE</name>
<evidence type="ECO:0000256" key="1">
    <source>
        <dbReference type="SAM" id="MobiDB-lite"/>
    </source>
</evidence>
<protein>
    <submittedName>
        <fullName evidence="2">Uncharacterized protein</fullName>
    </submittedName>
</protein>
<feature type="region of interest" description="Disordered" evidence="1">
    <location>
        <begin position="1"/>
        <end position="22"/>
    </location>
</feature>
<evidence type="ECO:0000313" key="3">
    <source>
        <dbReference type="Proteomes" id="UP001266305"/>
    </source>
</evidence>
<reference evidence="2 3" key="1">
    <citation type="submission" date="2023-05" db="EMBL/GenBank/DDBJ databases">
        <title>B98-5 Cell Line De Novo Hybrid Assembly: An Optical Mapping Approach.</title>
        <authorList>
            <person name="Kananen K."/>
            <person name="Auerbach J.A."/>
            <person name="Kautto E."/>
            <person name="Blachly J.S."/>
        </authorList>
    </citation>
    <scope>NUCLEOTIDE SEQUENCE [LARGE SCALE GENOMIC DNA]</scope>
    <source>
        <strain evidence="2">B95-8</strain>
        <tissue evidence="2">Cell line</tissue>
    </source>
</reference>
<proteinExistence type="predicted"/>
<comment type="caution">
    <text evidence="2">The sequence shown here is derived from an EMBL/GenBank/DDBJ whole genome shotgun (WGS) entry which is preliminary data.</text>
</comment>
<gene>
    <name evidence="2" type="ORF">P7K49_023417</name>
</gene>
<organism evidence="2 3">
    <name type="scientific">Saguinus oedipus</name>
    <name type="common">Cotton-top tamarin</name>
    <name type="synonym">Oedipomidas oedipus</name>
    <dbReference type="NCBI Taxonomy" id="9490"/>
    <lineage>
        <taxon>Eukaryota</taxon>
        <taxon>Metazoa</taxon>
        <taxon>Chordata</taxon>
        <taxon>Craniata</taxon>
        <taxon>Vertebrata</taxon>
        <taxon>Euteleostomi</taxon>
        <taxon>Mammalia</taxon>
        <taxon>Eutheria</taxon>
        <taxon>Euarchontoglires</taxon>
        <taxon>Primates</taxon>
        <taxon>Haplorrhini</taxon>
        <taxon>Platyrrhini</taxon>
        <taxon>Cebidae</taxon>
        <taxon>Callitrichinae</taxon>
        <taxon>Saguinus</taxon>
    </lineage>
</organism>